<keyword evidence="2" id="KW-1185">Reference proteome</keyword>
<name>A0ABR9UEN8_9CYAN</name>
<organism evidence="1 2">
    <name type="scientific">Planktothrix mougeotii LEGE 06226</name>
    <dbReference type="NCBI Taxonomy" id="1828728"/>
    <lineage>
        <taxon>Bacteria</taxon>
        <taxon>Bacillati</taxon>
        <taxon>Cyanobacteriota</taxon>
        <taxon>Cyanophyceae</taxon>
        <taxon>Oscillatoriophycideae</taxon>
        <taxon>Oscillatoriales</taxon>
        <taxon>Microcoleaceae</taxon>
        <taxon>Planktothrix</taxon>
    </lineage>
</organism>
<accession>A0ABR9UEN8</accession>
<gene>
    <name evidence="1" type="ORF">IQ236_16980</name>
</gene>
<dbReference type="RefSeq" id="WP_193870393.1">
    <property type="nucleotide sequence ID" value="NZ_JADEWU010000042.1"/>
</dbReference>
<proteinExistence type="predicted"/>
<protein>
    <submittedName>
        <fullName evidence="1">Uncharacterized protein</fullName>
    </submittedName>
</protein>
<dbReference type="Proteomes" id="UP000640725">
    <property type="component" value="Unassembled WGS sequence"/>
</dbReference>
<dbReference type="EMBL" id="JADEWU010000042">
    <property type="protein sequence ID" value="MBE9144898.1"/>
    <property type="molecule type" value="Genomic_DNA"/>
</dbReference>
<evidence type="ECO:0000313" key="2">
    <source>
        <dbReference type="Proteomes" id="UP000640725"/>
    </source>
</evidence>
<reference evidence="1 2" key="1">
    <citation type="submission" date="2020-10" db="EMBL/GenBank/DDBJ databases">
        <authorList>
            <person name="Castelo-Branco R."/>
            <person name="Eusebio N."/>
            <person name="Adriana R."/>
            <person name="Vieira A."/>
            <person name="Brugerolle De Fraissinette N."/>
            <person name="Rezende De Castro R."/>
            <person name="Schneider M.P."/>
            <person name="Vasconcelos V."/>
            <person name="Leao P.N."/>
        </authorList>
    </citation>
    <scope>NUCLEOTIDE SEQUENCE [LARGE SCALE GENOMIC DNA]</scope>
    <source>
        <strain evidence="1 2">LEGE 06226</strain>
    </source>
</reference>
<evidence type="ECO:0000313" key="1">
    <source>
        <dbReference type="EMBL" id="MBE9144898.1"/>
    </source>
</evidence>
<comment type="caution">
    <text evidence="1">The sequence shown here is derived from an EMBL/GenBank/DDBJ whole genome shotgun (WGS) entry which is preliminary data.</text>
</comment>
<sequence>MKNEIKPINSQKLRDKEAFKCDLDYLYGQIEELLRNDCLEAYPELSFALQDVNELIEKLDIDIDYYQY</sequence>